<dbReference type="STRING" id="5217.A0A4V1M4J3"/>
<dbReference type="GO" id="GO:0006352">
    <property type="term" value="P:DNA-templated transcription initiation"/>
    <property type="evidence" value="ECO:0007669"/>
    <property type="project" value="InterPro"/>
</dbReference>
<name>A0A4V1M4J3_TREME</name>
<feature type="domain" description="Transcription initiation factor TFIID subunit 12" evidence="1">
    <location>
        <begin position="277"/>
        <end position="334"/>
    </location>
</feature>
<evidence type="ECO:0000313" key="3">
    <source>
        <dbReference type="Proteomes" id="UP000289152"/>
    </source>
</evidence>
<dbReference type="SUPFAM" id="SSF47113">
    <property type="entry name" value="Histone-fold"/>
    <property type="match status" value="1"/>
</dbReference>
<dbReference type="GO" id="GO:0046982">
    <property type="term" value="F:protein heterodimerization activity"/>
    <property type="evidence" value="ECO:0007669"/>
    <property type="project" value="InterPro"/>
</dbReference>
<dbReference type="OrthoDB" id="2193432at2759"/>
<dbReference type="InterPro" id="IPR009072">
    <property type="entry name" value="Histone-fold"/>
</dbReference>
<dbReference type="Gene3D" id="1.10.20.10">
    <property type="entry name" value="Histone, subunit A"/>
    <property type="match status" value="1"/>
</dbReference>
<dbReference type="InParanoid" id="A0A4V1M4J3"/>
<evidence type="ECO:0000259" key="1">
    <source>
        <dbReference type="Pfam" id="PF03847"/>
    </source>
</evidence>
<dbReference type="VEuPathDB" id="FungiDB:TREMEDRAFT_58283"/>
<dbReference type="Pfam" id="PF03847">
    <property type="entry name" value="TFIID_20kDa"/>
    <property type="match status" value="1"/>
</dbReference>
<organism evidence="2 3">
    <name type="scientific">Tremella mesenterica</name>
    <name type="common">Jelly fungus</name>
    <dbReference type="NCBI Taxonomy" id="5217"/>
    <lineage>
        <taxon>Eukaryota</taxon>
        <taxon>Fungi</taxon>
        <taxon>Dikarya</taxon>
        <taxon>Basidiomycota</taxon>
        <taxon>Agaricomycotina</taxon>
        <taxon>Tremellomycetes</taxon>
        <taxon>Tremellales</taxon>
        <taxon>Tremellaceae</taxon>
        <taxon>Tremella</taxon>
    </lineage>
</organism>
<dbReference type="AlphaFoldDB" id="A0A4V1M4J3"/>
<comment type="caution">
    <text evidence="2">The sequence shown here is derived from an EMBL/GenBank/DDBJ whole genome shotgun (WGS) entry which is preliminary data.</text>
</comment>
<dbReference type="EMBL" id="SDIL01000017">
    <property type="protein sequence ID" value="RXK40567.1"/>
    <property type="molecule type" value="Genomic_DNA"/>
</dbReference>
<sequence length="418" mass="45372">MSNPNPTPTTDPQLPRAIPPAGLDNIFRRLPQFFASEAKGEVDDKLARQIRGVIQYQARAIASHSVINSLPNPFDILPARFDPSQPYKSDPPLLDKTTLDAAVKAGLAEGRLKLAQRQAGQNIVSNPTNPGPAVRPITNPTNSSPAVRPPQNLPHTTPLQIRQTGVNPMSGNPAQTGMSGAPTTTGQGQTGQNVTSMAARNLPLPIRPVPPPGLVPVLDLQRILKTTLDMREKLFQDQPGLKERYTSSIQYHQALNRFNASAQARPKPVETEAMRRKRKIRDFVNEDAPGLDIELGVAELLGEAMDMFINDFARGAIRLAKHRNSTKVEVKDTAAWLRMTCDATLPGFDAHAEVPIHLPPEDRKRTKLPVVIPRLVRGRATTTATATATTGTAGNTAAAPIAETKIEEVKVEPKVEES</sequence>
<dbReference type="InterPro" id="IPR003228">
    <property type="entry name" value="TFIID_TAF12_dom"/>
</dbReference>
<reference evidence="2 3" key="1">
    <citation type="submission" date="2016-06" db="EMBL/GenBank/DDBJ databases">
        <title>Evolution of pathogenesis and genome organization in the Tremellales.</title>
        <authorList>
            <person name="Cuomo C."/>
            <person name="Litvintseva A."/>
            <person name="Heitman J."/>
            <person name="Chen Y."/>
            <person name="Sun S."/>
            <person name="Springer D."/>
            <person name="Dromer F."/>
            <person name="Young S."/>
            <person name="Zeng Q."/>
            <person name="Chapman S."/>
            <person name="Gujja S."/>
            <person name="Saif S."/>
            <person name="Birren B."/>
        </authorList>
    </citation>
    <scope>NUCLEOTIDE SEQUENCE [LARGE SCALE GENOMIC DNA]</scope>
    <source>
        <strain evidence="2 3">ATCC 28783</strain>
    </source>
</reference>
<evidence type="ECO:0000313" key="2">
    <source>
        <dbReference type="EMBL" id="RXK40567.1"/>
    </source>
</evidence>
<dbReference type="GO" id="GO:0005669">
    <property type="term" value="C:transcription factor TFIID complex"/>
    <property type="evidence" value="ECO:0007669"/>
    <property type="project" value="InterPro"/>
</dbReference>
<gene>
    <name evidence="2" type="ORF">M231_02219</name>
</gene>
<dbReference type="Proteomes" id="UP000289152">
    <property type="component" value="Unassembled WGS sequence"/>
</dbReference>
<proteinExistence type="predicted"/>
<accession>A0A4V1M4J3</accession>
<protein>
    <recommendedName>
        <fullName evidence="1">Transcription initiation factor TFIID subunit 12 domain-containing protein</fullName>
    </recommendedName>
</protein>
<keyword evidence="3" id="KW-1185">Reference proteome</keyword>